<dbReference type="EMBL" id="JAUOEL010000007">
    <property type="protein sequence ID" value="MDO5976251.1"/>
    <property type="molecule type" value="Genomic_DNA"/>
</dbReference>
<reference evidence="1" key="1">
    <citation type="submission" date="2023-07" db="EMBL/GenBank/DDBJ databases">
        <title>Two novel species in the genus Flavivirga.</title>
        <authorList>
            <person name="Kwon K."/>
        </authorList>
    </citation>
    <scope>NUCLEOTIDE SEQUENCE</scope>
    <source>
        <strain evidence="1">KACC 14158</strain>
    </source>
</reference>
<dbReference type="Gene3D" id="3.10.450.620">
    <property type="entry name" value="JHP933, nucleotidyltransferase-like core domain"/>
    <property type="match status" value="1"/>
</dbReference>
<name>A0ABT8WSW4_9FLAO</name>
<comment type="caution">
    <text evidence="1">The sequence shown here is derived from an EMBL/GenBank/DDBJ whole genome shotgun (WGS) entry which is preliminary data.</text>
</comment>
<evidence type="ECO:0000313" key="1">
    <source>
        <dbReference type="EMBL" id="MDO5976251.1"/>
    </source>
</evidence>
<keyword evidence="1" id="KW-0808">Transferase</keyword>
<sequence length="320" mass="37276">MKLHENKDLFNQAIRATAQRMDILDIYIEKDYWVCYALKLIYSSAQKNDVIFKGGTALSKCFDIIERFSEDIDLVLLRTGDETGNQLKSKLKKVTKVLTNPFIEVDMEGVTNKMGMIRKVAYNYPKAFEGNFGQVRDHIIVEASWLGHFEPYSTKQIASYIFEMMVATKQEKLAEEYEMAHFDVIVLDVRRTLCEKIMSIVRFSHTNDPITDLNNKIRHLYDIHKLLSIEEVKAFFLSNEFETMLLKVAKDDVFSFKSDNKWLELHPTEALIFKDPDTVWKQLRSTYLNNFKNLVYGELPDEDVILKSIKEIASRLIGIE</sequence>
<gene>
    <name evidence="1" type="ORF">Q4Q40_18790</name>
</gene>
<protein>
    <submittedName>
        <fullName evidence="1">Nucleotidyl transferase AbiEii/AbiGii toxin family protein</fullName>
    </submittedName>
</protein>
<dbReference type="GO" id="GO:0016740">
    <property type="term" value="F:transferase activity"/>
    <property type="evidence" value="ECO:0007669"/>
    <property type="project" value="UniProtKB-KW"/>
</dbReference>
<proteinExistence type="predicted"/>
<dbReference type="Pfam" id="PF08843">
    <property type="entry name" value="AbiEii"/>
    <property type="match status" value="1"/>
</dbReference>
<dbReference type="RefSeq" id="WP_303303528.1">
    <property type="nucleotide sequence ID" value="NZ_BAABDA010000028.1"/>
</dbReference>
<evidence type="ECO:0000313" key="2">
    <source>
        <dbReference type="Proteomes" id="UP001176806"/>
    </source>
</evidence>
<accession>A0ABT8WSW4</accession>
<keyword evidence="2" id="KW-1185">Reference proteome</keyword>
<dbReference type="InterPro" id="IPR014942">
    <property type="entry name" value="AbiEii"/>
</dbReference>
<organism evidence="1 2">
    <name type="scientific">Flavivirga jejuensis</name>
    <dbReference type="NCBI Taxonomy" id="870487"/>
    <lineage>
        <taxon>Bacteria</taxon>
        <taxon>Pseudomonadati</taxon>
        <taxon>Bacteroidota</taxon>
        <taxon>Flavobacteriia</taxon>
        <taxon>Flavobacteriales</taxon>
        <taxon>Flavobacteriaceae</taxon>
        <taxon>Flavivirga</taxon>
    </lineage>
</organism>
<dbReference type="Proteomes" id="UP001176806">
    <property type="component" value="Unassembled WGS sequence"/>
</dbReference>